<dbReference type="Gene3D" id="3.30.430.20">
    <property type="entry name" value="Gnk2 domain, C-X8-C-X2-C motif"/>
    <property type="match status" value="2"/>
</dbReference>
<evidence type="ECO:0000256" key="17">
    <source>
        <dbReference type="SAM" id="Phobius"/>
    </source>
</evidence>
<dbReference type="PROSITE" id="PS50011">
    <property type="entry name" value="PROTEIN_KINASE_DOM"/>
    <property type="match status" value="1"/>
</dbReference>
<evidence type="ECO:0000256" key="16">
    <source>
        <dbReference type="ARBA" id="ARBA00048679"/>
    </source>
</evidence>
<feature type="domain" description="Protein kinase" evidence="18">
    <location>
        <begin position="388"/>
        <end position="666"/>
    </location>
</feature>
<dbReference type="PROSITE" id="PS51473">
    <property type="entry name" value="GNK2"/>
    <property type="match status" value="2"/>
</dbReference>
<proteinExistence type="predicted"/>
<dbReference type="PANTHER" id="PTHR27002:SF926">
    <property type="entry name" value="OS07G0535800 PROTEIN"/>
    <property type="match status" value="1"/>
</dbReference>
<dbReference type="FunFam" id="3.30.200.20:FF:000195">
    <property type="entry name" value="G-type lectin S-receptor-like serine/threonine-protein kinase"/>
    <property type="match status" value="1"/>
</dbReference>
<evidence type="ECO:0000256" key="12">
    <source>
        <dbReference type="ARBA" id="ARBA00023136"/>
    </source>
</evidence>
<evidence type="ECO:0000259" key="18">
    <source>
        <dbReference type="PROSITE" id="PS50011"/>
    </source>
</evidence>
<keyword evidence="12 17" id="KW-0472">Membrane</keyword>
<evidence type="ECO:0000256" key="1">
    <source>
        <dbReference type="ARBA" id="ARBA00004167"/>
    </source>
</evidence>
<dbReference type="GeneID" id="109715115"/>
<dbReference type="SUPFAM" id="SSF56112">
    <property type="entry name" value="Protein kinase-like (PK-like)"/>
    <property type="match status" value="1"/>
</dbReference>
<keyword evidence="9" id="KW-0418">Kinase</keyword>
<dbReference type="Gene3D" id="1.10.510.10">
    <property type="entry name" value="Transferase(Phosphotransferase) domain 1"/>
    <property type="match status" value="1"/>
</dbReference>
<feature type="transmembrane region" description="Helical" evidence="17">
    <location>
        <begin position="313"/>
        <end position="335"/>
    </location>
</feature>
<dbReference type="Proteomes" id="UP000515123">
    <property type="component" value="Linkage group 9"/>
</dbReference>
<keyword evidence="3" id="KW-0723">Serine/threonine-protein kinase</keyword>
<dbReference type="GO" id="GO:0004674">
    <property type="term" value="F:protein serine/threonine kinase activity"/>
    <property type="evidence" value="ECO:0007669"/>
    <property type="project" value="UniProtKB-KW"/>
</dbReference>
<dbReference type="RefSeq" id="XP_020095531.1">
    <property type="nucleotide sequence ID" value="XM_020239942.1"/>
</dbReference>
<evidence type="ECO:0000256" key="15">
    <source>
        <dbReference type="ARBA" id="ARBA00047899"/>
    </source>
</evidence>
<evidence type="ECO:0000256" key="8">
    <source>
        <dbReference type="ARBA" id="ARBA00022741"/>
    </source>
</evidence>
<dbReference type="InterPro" id="IPR001245">
    <property type="entry name" value="Ser-Thr/Tyr_kinase_cat_dom"/>
</dbReference>
<evidence type="ECO:0000256" key="5">
    <source>
        <dbReference type="ARBA" id="ARBA00022692"/>
    </source>
</evidence>
<dbReference type="CDD" id="cd23509">
    <property type="entry name" value="Gnk2-like"/>
    <property type="match status" value="2"/>
</dbReference>
<evidence type="ECO:0000256" key="14">
    <source>
        <dbReference type="ARBA" id="ARBA00023180"/>
    </source>
</evidence>
<dbReference type="FunFam" id="3.30.430.20:FF:000002">
    <property type="entry name" value="Cysteine-rich receptor-like protein kinase 10"/>
    <property type="match status" value="1"/>
</dbReference>
<dbReference type="GO" id="GO:0005524">
    <property type="term" value="F:ATP binding"/>
    <property type="evidence" value="ECO:0007669"/>
    <property type="project" value="UniProtKB-KW"/>
</dbReference>
<keyword evidence="6" id="KW-0732">Signal</keyword>
<evidence type="ECO:0000256" key="7">
    <source>
        <dbReference type="ARBA" id="ARBA00022737"/>
    </source>
</evidence>
<dbReference type="FunFam" id="3.30.430.20:FF:000003">
    <property type="entry name" value="Cysteine-rich RLK (RECEPTOR-like protein kinase) 10"/>
    <property type="match status" value="1"/>
</dbReference>
<keyword evidence="14" id="KW-0325">Glycoprotein</keyword>
<evidence type="ECO:0000256" key="3">
    <source>
        <dbReference type="ARBA" id="ARBA00022527"/>
    </source>
</evidence>
<evidence type="ECO:0000313" key="20">
    <source>
        <dbReference type="Proteomes" id="UP000515123"/>
    </source>
</evidence>
<keyword evidence="5 17" id="KW-0812">Transmembrane</keyword>
<reference evidence="21" key="2">
    <citation type="submission" date="2025-08" db="UniProtKB">
        <authorList>
            <consortium name="RefSeq"/>
        </authorList>
    </citation>
    <scope>IDENTIFICATION</scope>
    <source>
        <tissue evidence="21">Leaf</tissue>
    </source>
</reference>
<comment type="subcellular location">
    <subcellularLocation>
        <location evidence="1">Membrane</location>
        <topology evidence="1">Single-pass membrane protein</topology>
    </subcellularLocation>
</comment>
<dbReference type="InterPro" id="IPR038408">
    <property type="entry name" value="GNK2_sf"/>
</dbReference>
<dbReference type="InterPro" id="IPR002902">
    <property type="entry name" value="GNK2"/>
</dbReference>
<evidence type="ECO:0000256" key="6">
    <source>
        <dbReference type="ARBA" id="ARBA00022729"/>
    </source>
</evidence>
<keyword evidence="8" id="KW-0547">Nucleotide-binding</keyword>
<dbReference type="Gene3D" id="3.30.200.20">
    <property type="entry name" value="Phosphorylase Kinase, domain 1"/>
    <property type="match status" value="1"/>
</dbReference>
<name>A0A6P5FGW9_ANACO</name>
<dbReference type="CDD" id="cd14066">
    <property type="entry name" value="STKc_IRAK"/>
    <property type="match status" value="1"/>
</dbReference>
<evidence type="ECO:0000256" key="9">
    <source>
        <dbReference type="ARBA" id="ARBA00022777"/>
    </source>
</evidence>
<dbReference type="PANTHER" id="PTHR27002">
    <property type="entry name" value="RECEPTOR-LIKE SERINE/THREONINE-PROTEIN KINASE SD1-8"/>
    <property type="match status" value="1"/>
</dbReference>
<evidence type="ECO:0000313" key="21">
    <source>
        <dbReference type="RefSeq" id="XP_020095531.1"/>
    </source>
</evidence>
<dbReference type="Pfam" id="PF07714">
    <property type="entry name" value="PK_Tyr_Ser-Thr"/>
    <property type="match status" value="1"/>
</dbReference>
<comment type="catalytic activity">
    <reaction evidence="16">
        <text>L-seryl-[protein] + ATP = O-phospho-L-seryl-[protein] + ADP + H(+)</text>
        <dbReference type="Rhea" id="RHEA:17989"/>
        <dbReference type="Rhea" id="RHEA-COMP:9863"/>
        <dbReference type="Rhea" id="RHEA-COMP:11604"/>
        <dbReference type="ChEBI" id="CHEBI:15378"/>
        <dbReference type="ChEBI" id="CHEBI:29999"/>
        <dbReference type="ChEBI" id="CHEBI:30616"/>
        <dbReference type="ChEBI" id="CHEBI:83421"/>
        <dbReference type="ChEBI" id="CHEBI:456216"/>
        <dbReference type="EC" id="2.7.11.1"/>
    </reaction>
</comment>
<reference evidence="20" key="1">
    <citation type="journal article" date="2015" name="Nat. Genet.">
        <title>The pineapple genome and the evolution of CAM photosynthesis.</title>
        <authorList>
            <person name="Ming R."/>
            <person name="VanBuren R."/>
            <person name="Wai C.M."/>
            <person name="Tang H."/>
            <person name="Schatz M.C."/>
            <person name="Bowers J.E."/>
            <person name="Lyons E."/>
            <person name="Wang M.L."/>
            <person name="Chen J."/>
            <person name="Biggers E."/>
            <person name="Zhang J."/>
            <person name="Huang L."/>
            <person name="Zhang L."/>
            <person name="Miao W."/>
            <person name="Zhang J."/>
            <person name="Ye Z."/>
            <person name="Miao C."/>
            <person name="Lin Z."/>
            <person name="Wang H."/>
            <person name="Zhou H."/>
            <person name="Yim W.C."/>
            <person name="Priest H.D."/>
            <person name="Zheng C."/>
            <person name="Woodhouse M."/>
            <person name="Edger P.P."/>
            <person name="Guyot R."/>
            <person name="Guo H.B."/>
            <person name="Guo H."/>
            <person name="Zheng G."/>
            <person name="Singh R."/>
            <person name="Sharma A."/>
            <person name="Min X."/>
            <person name="Zheng Y."/>
            <person name="Lee H."/>
            <person name="Gurtowski J."/>
            <person name="Sedlazeck F.J."/>
            <person name="Harkess A."/>
            <person name="McKain M.R."/>
            <person name="Liao Z."/>
            <person name="Fang J."/>
            <person name="Liu J."/>
            <person name="Zhang X."/>
            <person name="Zhang Q."/>
            <person name="Hu W."/>
            <person name="Qin Y."/>
            <person name="Wang K."/>
            <person name="Chen L.Y."/>
            <person name="Shirley N."/>
            <person name="Lin Y.R."/>
            <person name="Liu L.Y."/>
            <person name="Hernandez A.G."/>
            <person name="Wright C.L."/>
            <person name="Bulone V."/>
            <person name="Tuskan G.A."/>
            <person name="Heath K."/>
            <person name="Zee F."/>
            <person name="Moore P.H."/>
            <person name="Sunkar R."/>
            <person name="Leebens-Mack J.H."/>
            <person name="Mockler T."/>
            <person name="Bennetzen J.L."/>
            <person name="Freeling M."/>
            <person name="Sankoff D."/>
            <person name="Paterson A.H."/>
            <person name="Zhu X."/>
            <person name="Yang X."/>
            <person name="Smith J.A."/>
            <person name="Cushman J.C."/>
            <person name="Paull R.E."/>
            <person name="Yu Q."/>
        </authorList>
    </citation>
    <scope>NUCLEOTIDE SEQUENCE [LARGE SCALE GENOMIC DNA]</scope>
    <source>
        <strain evidence="20">cv. F153</strain>
    </source>
</reference>
<keyword evidence="4" id="KW-0808">Transferase</keyword>
<keyword evidence="13" id="KW-1015">Disulfide bond</keyword>
<dbReference type="EC" id="2.7.11.1" evidence="2"/>
<evidence type="ECO:0000256" key="11">
    <source>
        <dbReference type="ARBA" id="ARBA00022989"/>
    </source>
</evidence>
<keyword evidence="11 17" id="KW-1133">Transmembrane helix</keyword>
<evidence type="ECO:0000256" key="10">
    <source>
        <dbReference type="ARBA" id="ARBA00022840"/>
    </source>
</evidence>
<evidence type="ECO:0000256" key="13">
    <source>
        <dbReference type="ARBA" id="ARBA00023157"/>
    </source>
</evidence>
<evidence type="ECO:0000259" key="19">
    <source>
        <dbReference type="PROSITE" id="PS51473"/>
    </source>
</evidence>
<comment type="catalytic activity">
    <reaction evidence="15">
        <text>L-threonyl-[protein] + ATP = O-phospho-L-threonyl-[protein] + ADP + H(+)</text>
        <dbReference type="Rhea" id="RHEA:46608"/>
        <dbReference type="Rhea" id="RHEA-COMP:11060"/>
        <dbReference type="Rhea" id="RHEA-COMP:11605"/>
        <dbReference type="ChEBI" id="CHEBI:15378"/>
        <dbReference type="ChEBI" id="CHEBI:30013"/>
        <dbReference type="ChEBI" id="CHEBI:30616"/>
        <dbReference type="ChEBI" id="CHEBI:61977"/>
        <dbReference type="ChEBI" id="CHEBI:456216"/>
        <dbReference type="EC" id="2.7.11.1"/>
    </reaction>
</comment>
<dbReference type="FunFam" id="1.10.510.10:FF:000060">
    <property type="entry name" value="G-type lectin S-receptor-like serine/threonine-protein kinase"/>
    <property type="match status" value="1"/>
</dbReference>
<dbReference type="Pfam" id="PF01657">
    <property type="entry name" value="Stress-antifung"/>
    <property type="match status" value="2"/>
</dbReference>
<dbReference type="GO" id="GO:0005886">
    <property type="term" value="C:plasma membrane"/>
    <property type="evidence" value="ECO:0007669"/>
    <property type="project" value="TreeGrafter"/>
</dbReference>
<sequence length="706" mass="78385">MSTALIKPVFNPMDTPPSSTLFPSLLLISLLCFLLLWHGGADLPLYQICGDTGNYTAKSTYQSNLHQLLASLPSLASVSDGFSNIASTGKSLDQVFGLALCRGDVNATNCRTCLDVAPSDILQLCPYDKAAVIWYDDCLLRYSNQNFTSAFNNSEQVVILNTQSIAGGRFPGYTQNTTIYDFFKQVVNTLLSHVADSAASNSNSGKLFATGESTITNAFLTIYGLVQCAPDMSGPECRQCLQGLISEMLRRFDGRQGGRILGVWCNLRYEVYPFYNGNSTIRLSSVAPGDLFGTLQPPSTRPGTGWGKSKLRIIIITICPTVFLISCPLLCLLCIKRRRRTERAKLDHPRPTFNFDTDEVIRLWKSEESSSEFSLFDFPTIANSTNNFSIESKLGEGGFGPVYKGLLSNGLEIAVKRLSPHSGQGLLEFKNEIQLIAKLQHRNLVRLLGCCIQGEEKILIYEYMANKSLDFFLFDQTRGATIDWQKRFTIVEGIAQGLLYLHKHSRLRIIHRDLKASNILLDSEMNPKISDFGLARIFGSNETQANTNRVVGTYGYMSPEYASEGLFSVKSDVFSFGVLLLEIVSGKRNAGFHQYGNYLNLLGYAWEVWKGGKWSELIDPSLDGRSETYEVVRCIHLALMCVQENAADRPTMSDVIAMLSSDSTSLPDPKQPAYFNMRIKDEAEMASDFIVPVSENEITFTGPEGR</sequence>
<organism evidence="20 21">
    <name type="scientific">Ananas comosus</name>
    <name type="common">Pineapple</name>
    <name type="synonym">Ananas ananas</name>
    <dbReference type="NCBI Taxonomy" id="4615"/>
    <lineage>
        <taxon>Eukaryota</taxon>
        <taxon>Viridiplantae</taxon>
        <taxon>Streptophyta</taxon>
        <taxon>Embryophyta</taxon>
        <taxon>Tracheophyta</taxon>
        <taxon>Spermatophyta</taxon>
        <taxon>Magnoliopsida</taxon>
        <taxon>Liliopsida</taxon>
        <taxon>Poales</taxon>
        <taxon>Bromeliaceae</taxon>
        <taxon>Bromelioideae</taxon>
        <taxon>Ananas</taxon>
    </lineage>
</organism>
<protein>
    <recommendedName>
        <fullName evidence="2">non-specific serine/threonine protein kinase</fullName>
        <ecNumber evidence="2">2.7.11.1</ecNumber>
    </recommendedName>
</protein>
<keyword evidence="10" id="KW-0067">ATP-binding</keyword>
<dbReference type="InterPro" id="IPR011009">
    <property type="entry name" value="Kinase-like_dom_sf"/>
</dbReference>
<dbReference type="OrthoDB" id="663250at2759"/>
<dbReference type="SMART" id="SM00220">
    <property type="entry name" value="S_TKc"/>
    <property type="match status" value="1"/>
</dbReference>
<dbReference type="InterPro" id="IPR000719">
    <property type="entry name" value="Prot_kinase_dom"/>
</dbReference>
<feature type="domain" description="Gnk2-homologous" evidence="19">
    <location>
        <begin position="43"/>
        <end position="147"/>
    </location>
</feature>
<evidence type="ECO:0000256" key="4">
    <source>
        <dbReference type="ARBA" id="ARBA00022679"/>
    </source>
</evidence>
<feature type="domain" description="Gnk2-homologous" evidence="19">
    <location>
        <begin position="165"/>
        <end position="274"/>
    </location>
</feature>
<gene>
    <name evidence="21" type="primary">LOC109715115</name>
</gene>
<dbReference type="InterPro" id="IPR008271">
    <property type="entry name" value="Ser/Thr_kinase_AS"/>
</dbReference>
<keyword evidence="20" id="KW-1185">Reference proteome</keyword>
<dbReference type="AlphaFoldDB" id="A0A6P5FGW9"/>
<evidence type="ECO:0000256" key="2">
    <source>
        <dbReference type="ARBA" id="ARBA00012513"/>
    </source>
</evidence>
<keyword evidence="7" id="KW-0677">Repeat</keyword>
<dbReference type="PROSITE" id="PS00108">
    <property type="entry name" value="PROTEIN_KINASE_ST"/>
    <property type="match status" value="1"/>
</dbReference>
<accession>A0A6P5FGW9</accession>